<keyword evidence="3" id="KW-1185">Reference proteome</keyword>
<sequence>MNGRVTPLVDMSKSLEMHNMYSPDQEYDASDDARDINRGLRQLPSRSAHRSLHNTSTRRRGSSSVRRGSVRAAKDVEVINIEDYTDEMGEDEMVDPKEINQPMSAKRRYK</sequence>
<feature type="region of interest" description="Disordered" evidence="1">
    <location>
        <begin position="23"/>
        <end position="73"/>
    </location>
</feature>
<feature type="compositionally biased region" description="Low complexity" evidence="1">
    <location>
        <begin position="62"/>
        <end position="71"/>
    </location>
</feature>
<gene>
    <name evidence="2" type="ORF">PEVE_00025354</name>
</gene>
<evidence type="ECO:0000256" key="1">
    <source>
        <dbReference type="SAM" id="MobiDB-lite"/>
    </source>
</evidence>
<name>A0ABN8M6E8_9CNID</name>
<dbReference type="EMBL" id="CALNXI010000341">
    <property type="protein sequence ID" value="CAH3025198.1"/>
    <property type="molecule type" value="Genomic_DNA"/>
</dbReference>
<feature type="region of interest" description="Disordered" evidence="1">
    <location>
        <begin position="87"/>
        <end position="110"/>
    </location>
</feature>
<comment type="caution">
    <text evidence="2">The sequence shown here is derived from an EMBL/GenBank/DDBJ whole genome shotgun (WGS) entry which is preliminary data.</text>
</comment>
<feature type="compositionally biased region" description="Basic residues" evidence="1">
    <location>
        <begin position="47"/>
        <end position="61"/>
    </location>
</feature>
<evidence type="ECO:0000313" key="2">
    <source>
        <dbReference type="EMBL" id="CAH3025198.1"/>
    </source>
</evidence>
<accession>A0ABN8M6E8</accession>
<protein>
    <submittedName>
        <fullName evidence="2">Uncharacterized protein</fullName>
    </submittedName>
</protein>
<reference evidence="2 3" key="1">
    <citation type="submission" date="2022-05" db="EMBL/GenBank/DDBJ databases">
        <authorList>
            <consortium name="Genoscope - CEA"/>
            <person name="William W."/>
        </authorList>
    </citation>
    <scope>NUCLEOTIDE SEQUENCE [LARGE SCALE GENOMIC DNA]</scope>
</reference>
<organism evidence="2 3">
    <name type="scientific">Porites evermanni</name>
    <dbReference type="NCBI Taxonomy" id="104178"/>
    <lineage>
        <taxon>Eukaryota</taxon>
        <taxon>Metazoa</taxon>
        <taxon>Cnidaria</taxon>
        <taxon>Anthozoa</taxon>
        <taxon>Hexacorallia</taxon>
        <taxon>Scleractinia</taxon>
        <taxon>Fungiina</taxon>
        <taxon>Poritidae</taxon>
        <taxon>Porites</taxon>
    </lineage>
</organism>
<proteinExistence type="predicted"/>
<dbReference type="Proteomes" id="UP001159427">
    <property type="component" value="Unassembled WGS sequence"/>
</dbReference>
<evidence type="ECO:0000313" key="3">
    <source>
        <dbReference type="Proteomes" id="UP001159427"/>
    </source>
</evidence>